<reference evidence="2" key="3">
    <citation type="submission" date="2022-01" db="UniProtKB">
        <authorList>
            <consortium name="EnsemblPlants"/>
        </authorList>
    </citation>
    <scope>IDENTIFICATION</scope>
    <source>
        <strain evidence="2">subsp. vulgare</strain>
    </source>
</reference>
<keyword evidence="3" id="KW-1185">Reference proteome</keyword>
<reference evidence="2" key="2">
    <citation type="submission" date="2020-10" db="EMBL/GenBank/DDBJ databases">
        <authorList>
            <person name="Scholz U."/>
            <person name="Mascher M."/>
            <person name="Fiebig A."/>
        </authorList>
    </citation>
    <scope>NUCLEOTIDE SEQUENCE [LARGE SCALE GENOMIC DNA]</scope>
    <source>
        <strain evidence="2">cv. Morex</strain>
    </source>
</reference>
<dbReference type="EnsemblPlants" id="HORVU.MOREX.r3.5HG0522620.1">
    <property type="protein sequence ID" value="HORVU.MOREX.r3.5HG0522620.1"/>
    <property type="gene ID" value="HORVU.MOREX.r3.5HG0522620"/>
</dbReference>
<dbReference type="AlphaFoldDB" id="A0A8I7BA55"/>
<dbReference type="Gramene" id="HORVU.MOREX.r3.5HG0522620.1">
    <property type="protein sequence ID" value="HORVU.MOREX.r3.5HG0522620.1"/>
    <property type="gene ID" value="HORVU.MOREX.r3.5HG0522620"/>
</dbReference>
<protein>
    <recommendedName>
        <fullName evidence="4">F-box domain-containing protein</fullName>
    </recommendedName>
</protein>
<evidence type="ECO:0000313" key="3">
    <source>
        <dbReference type="Proteomes" id="UP000011116"/>
    </source>
</evidence>
<feature type="compositionally biased region" description="Low complexity" evidence="1">
    <location>
        <begin position="1"/>
        <end position="11"/>
    </location>
</feature>
<organism evidence="2 3">
    <name type="scientific">Hordeum vulgare subsp. vulgare</name>
    <name type="common">Domesticated barley</name>
    <dbReference type="NCBI Taxonomy" id="112509"/>
    <lineage>
        <taxon>Eukaryota</taxon>
        <taxon>Viridiplantae</taxon>
        <taxon>Streptophyta</taxon>
        <taxon>Embryophyta</taxon>
        <taxon>Tracheophyta</taxon>
        <taxon>Spermatophyta</taxon>
        <taxon>Magnoliopsida</taxon>
        <taxon>Liliopsida</taxon>
        <taxon>Poales</taxon>
        <taxon>Poaceae</taxon>
        <taxon>BOP clade</taxon>
        <taxon>Pooideae</taxon>
        <taxon>Triticodae</taxon>
        <taxon>Triticeae</taxon>
        <taxon>Hordeinae</taxon>
        <taxon>Hordeum</taxon>
    </lineage>
</organism>
<name>A0A8I7BA55_HORVV</name>
<dbReference type="PANTHER" id="PTHR32133">
    <property type="entry name" value="OS07G0120400 PROTEIN"/>
    <property type="match status" value="1"/>
</dbReference>
<feature type="region of interest" description="Disordered" evidence="1">
    <location>
        <begin position="1"/>
        <end position="24"/>
    </location>
</feature>
<evidence type="ECO:0000256" key="1">
    <source>
        <dbReference type="SAM" id="MobiDB-lite"/>
    </source>
</evidence>
<dbReference type="PANTHER" id="PTHR32133:SF383">
    <property type="entry name" value="OS10G0144800 PROTEIN"/>
    <property type="match status" value="1"/>
</dbReference>
<dbReference type="Gramene" id="HORVU.MOREX.r2.5HG0434480.1">
    <property type="protein sequence ID" value="HORVU.MOREX.r2.5HG0434480.1"/>
    <property type="gene ID" value="HORVU.MOREX.r2.5HG0434480"/>
</dbReference>
<reference evidence="3" key="1">
    <citation type="journal article" date="2012" name="Nature">
        <title>A physical, genetic and functional sequence assembly of the barley genome.</title>
        <authorList>
            <consortium name="The International Barley Genome Sequencing Consortium"/>
            <person name="Mayer K.F."/>
            <person name="Waugh R."/>
            <person name="Brown J.W."/>
            <person name="Schulman A."/>
            <person name="Langridge P."/>
            <person name="Platzer M."/>
            <person name="Fincher G.B."/>
            <person name="Muehlbauer G.J."/>
            <person name="Sato K."/>
            <person name="Close T.J."/>
            <person name="Wise R.P."/>
            <person name="Stein N."/>
        </authorList>
    </citation>
    <scope>NUCLEOTIDE SEQUENCE [LARGE SCALE GENOMIC DNA]</scope>
    <source>
        <strain evidence="3">cv. Morex</strain>
    </source>
</reference>
<evidence type="ECO:0000313" key="2">
    <source>
        <dbReference type="EnsemblPlants" id="HORVU.MOREX.r3.5HG0522620.1"/>
    </source>
</evidence>
<dbReference type="SUPFAM" id="SSF81383">
    <property type="entry name" value="F-box domain"/>
    <property type="match status" value="1"/>
</dbReference>
<dbReference type="Proteomes" id="UP000011116">
    <property type="component" value="Chromosome 5H"/>
</dbReference>
<accession>A0A8I7BA55</accession>
<sequence length="440" mass="47891">MENDQPLGGDQPNPPPPPHQLPDDMLRNIFHRLPSDPSALAVVSSAYNAWRRVVYDNENFLRSFRAAHHGIPPLVGFYSDPFNGVLQFTPTTPPTPPLPPAPDGFRAYGCTHGRLLLGGRDGDRDLLLVRDPLTGEEHPIPPAPGFLPAQSCHAALICDANHATGDDCHSSPFRVVFAYSEDYPPGGWHPPMALISTNVCVYSSKTRSWGGRPAATMGVKCYFDRRPSAVVGNGATVSWMTMTAEEGNTVLESLLEFHLDTRTLQLTDIPDELRSDQFVLAPTMESAPVGIAGVIENSVVLFSRENSVPGWVPRIVATLDNILPAGPADNGVVGLLPFEMGYSDEEEDELDDLMGPQVIGVSEEGGTIFLETKIGIFMVNSESGQHQRVLQADQSFSWVYPYSTFYTAAGKAVFADVQKDQQNNNILSGQHATQVEKSVL</sequence>
<proteinExistence type="predicted"/>
<dbReference type="InterPro" id="IPR036047">
    <property type="entry name" value="F-box-like_dom_sf"/>
</dbReference>
<evidence type="ECO:0008006" key="4">
    <source>
        <dbReference type="Google" id="ProtNLM"/>
    </source>
</evidence>